<dbReference type="InterPro" id="IPR004045">
    <property type="entry name" value="Glutathione_S-Trfase_N"/>
</dbReference>
<keyword evidence="1 3" id="KW-0808">Transferase</keyword>
<dbReference type="PANTHER" id="PTHR11260:SF607">
    <property type="entry name" value="GLUTATHIONE TRANSFERASE"/>
    <property type="match status" value="1"/>
</dbReference>
<evidence type="ECO:0000313" key="6">
    <source>
        <dbReference type="EMBL" id="KAF8772153.1"/>
    </source>
</evidence>
<evidence type="ECO:0000259" key="5">
    <source>
        <dbReference type="PROSITE" id="PS50405"/>
    </source>
</evidence>
<feature type="domain" description="GST N-terminal" evidence="4">
    <location>
        <begin position="15"/>
        <end position="95"/>
    </location>
</feature>
<dbReference type="GO" id="GO:0005829">
    <property type="term" value="C:cytosol"/>
    <property type="evidence" value="ECO:0007669"/>
    <property type="project" value="UniProtKB-SubCell"/>
</dbReference>
<dbReference type="InterPro" id="IPR040079">
    <property type="entry name" value="Glutathione_S-Trfase"/>
</dbReference>
<dbReference type="Gene3D" id="3.40.30.10">
    <property type="entry name" value="Glutaredoxin"/>
    <property type="match status" value="1"/>
</dbReference>
<dbReference type="SUPFAM" id="SSF47616">
    <property type="entry name" value="GST C-terminal domain-like"/>
    <property type="match status" value="1"/>
</dbReference>
<dbReference type="InterPro" id="IPR045073">
    <property type="entry name" value="Omega/Tau-like"/>
</dbReference>
<dbReference type="SFLD" id="SFLDS00019">
    <property type="entry name" value="Glutathione_Transferase_(cytos"/>
    <property type="match status" value="1"/>
</dbReference>
<comment type="caution">
    <text evidence="6">The sequence shown here is derived from an EMBL/GenBank/DDBJ whole genome shotgun (WGS) entry which is preliminary data.</text>
</comment>
<dbReference type="InterPro" id="IPR036249">
    <property type="entry name" value="Thioredoxin-like_sf"/>
</dbReference>
<dbReference type="PROSITE" id="PS50405">
    <property type="entry name" value="GST_CTER"/>
    <property type="match status" value="1"/>
</dbReference>
<feature type="domain" description="GST C-terminal" evidence="5">
    <location>
        <begin position="103"/>
        <end position="223"/>
    </location>
</feature>
<organism evidence="6 7">
    <name type="scientific">Digitaria exilis</name>
    <dbReference type="NCBI Taxonomy" id="1010633"/>
    <lineage>
        <taxon>Eukaryota</taxon>
        <taxon>Viridiplantae</taxon>
        <taxon>Streptophyta</taxon>
        <taxon>Embryophyta</taxon>
        <taxon>Tracheophyta</taxon>
        <taxon>Spermatophyta</taxon>
        <taxon>Magnoliopsida</taxon>
        <taxon>Liliopsida</taxon>
        <taxon>Poales</taxon>
        <taxon>Poaceae</taxon>
        <taxon>PACMAD clade</taxon>
        <taxon>Panicoideae</taxon>
        <taxon>Panicodae</taxon>
        <taxon>Paniceae</taxon>
        <taxon>Anthephorinae</taxon>
        <taxon>Digitaria</taxon>
    </lineage>
</organism>
<dbReference type="InterPro" id="IPR045074">
    <property type="entry name" value="GST_C_Tau"/>
</dbReference>
<dbReference type="Proteomes" id="UP000636709">
    <property type="component" value="Unassembled WGS sequence"/>
</dbReference>
<gene>
    <name evidence="6" type="ORF">HU200_006152</name>
</gene>
<dbReference type="CDD" id="cd03058">
    <property type="entry name" value="GST_N_Tau"/>
    <property type="match status" value="1"/>
</dbReference>
<dbReference type="AlphaFoldDB" id="A0A835FRY9"/>
<keyword evidence="7" id="KW-1185">Reference proteome</keyword>
<accession>A0A835FRY9</accession>
<protein>
    <recommendedName>
        <fullName evidence="3">Glutathione S-transferase</fullName>
        <ecNumber evidence="3">2.5.1.18</ecNumber>
    </recommendedName>
</protein>
<dbReference type="PROSITE" id="PS50404">
    <property type="entry name" value="GST_NTER"/>
    <property type="match status" value="1"/>
</dbReference>
<evidence type="ECO:0000313" key="7">
    <source>
        <dbReference type="Proteomes" id="UP000636709"/>
    </source>
</evidence>
<dbReference type="InterPro" id="IPR010987">
    <property type="entry name" value="Glutathione-S-Trfase_C-like"/>
</dbReference>
<sequence>MSSSSTTQQPAHTAAPVKLITAFGSPFAHRVEVALALKGVPYEVVVEDLSNKSDLLLAHNPIHRSVPVLLHGDHRAICESLLIVEYVDDAFHHAAAPRILPADPFLRATARFWAHFIADKCLRPLWMWTWTDGEAQERFARETKESMAILDAELAAGNKRFFGGDAIGFVEVAGVRLAEDGEYPALRRWAKEYTSDETVRRFLPDRDELVAFFAANKERYTAMVRAAVQQ</sequence>
<dbReference type="CDD" id="cd03185">
    <property type="entry name" value="GST_C_Tau"/>
    <property type="match status" value="1"/>
</dbReference>
<dbReference type="Gene3D" id="1.20.1050.10">
    <property type="match status" value="1"/>
</dbReference>
<dbReference type="OrthoDB" id="4951845at2759"/>
<evidence type="ECO:0000259" key="4">
    <source>
        <dbReference type="PROSITE" id="PS50404"/>
    </source>
</evidence>
<dbReference type="EC" id="2.5.1.18" evidence="3"/>
<evidence type="ECO:0000256" key="1">
    <source>
        <dbReference type="ARBA" id="ARBA00022679"/>
    </source>
</evidence>
<comment type="catalytic activity">
    <reaction evidence="2 3">
        <text>RX + glutathione = an S-substituted glutathione + a halide anion + H(+)</text>
        <dbReference type="Rhea" id="RHEA:16437"/>
        <dbReference type="ChEBI" id="CHEBI:15378"/>
        <dbReference type="ChEBI" id="CHEBI:16042"/>
        <dbReference type="ChEBI" id="CHEBI:17792"/>
        <dbReference type="ChEBI" id="CHEBI:57925"/>
        <dbReference type="ChEBI" id="CHEBI:90779"/>
        <dbReference type="EC" id="2.5.1.18"/>
    </reaction>
</comment>
<dbReference type="SUPFAM" id="SSF52833">
    <property type="entry name" value="Thioredoxin-like"/>
    <property type="match status" value="1"/>
</dbReference>
<dbReference type="SFLD" id="SFLDG01152">
    <property type="entry name" value="Main.3:_Omega-_and_Tau-like"/>
    <property type="match status" value="1"/>
</dbReference>
<dbReference type="SFLD" id="SFLDG00358">
    <property type="entry name" value="Main_(cytGST)"/>
    <property type="match status" value="1"/>
</dbReference>
<evidence type="ECO:0000256" key="2">
    <source>
        <dbReference type="ARBA" id="ARBA00047960"/>
    </source>
</evidence>
<dbReference type="Pfam" id="PF13409">
    <property type="entry name" value="GST_N_2"/>
    <property type="match status" value="1"/>
</dbReference>
<evidence type="ECO:0000256" key="3">
    <source>
        <dbReference type="RuleBase" id="RU369102"/>
    </source>
</evidence>
<dbReference type="InterPro" id="IPR036282">
    <property type="entry name" value="Glutathione-S-Trfase_C_sf"/>
</dbReference>
<dbReference type="PANTHER" id="PTHR11260">
    <property type="entry name" value="GLUTATHIONE S-TRANSFERASE, GST, SUPERFAMILY, GST DOMAIN CONTAINING"/>
    <property type="match status" value="1"/>
</dbReference>
<comment type="similarity">
    <text evidence="3">Belongs to the GST superfamily.</text>
</comment>
<reference evidence="6" key="1">
    <citation type="submission" date="2020-07" db="EMBL/GenBank/DDBJ databases">
        <title>Genome sequence and genetic diversity analysis of an under-domesticated orphan crop, white fonio (Digitaria exilis).</title>
        <authorList>
            <person name="Bennetzen J.L."/>
            <person name="Chen S."/>
            <person name="Ma X."/>
            <person name="Wang X."/>
            <person name="Yssel A.E.J."/>
            <person name="Chaluvadi S.R."/>
            <person name="Johnson M."/>
            <person name="Gangashetty P."/>
            <person name="Hamidou F."/>
            <person name="Sanogo M.D."/>
            <person name="Zwaenepoel A."/>
            <person name="Wallace J."/>
            <person name="Van De Peer Y."/>
            <person name="Van Deynze A."/>
        </authorList>
    </citation>
    <scope>NUCLEOTIDE SEQUENCE</scope>
    <source>
        <tissue evidence="6">Leaves</tissue>
    </source>
</reference>
<comment type="subcellular location">
    <subcellularLocation>
        <location evidence="3">Cytoplasm</location>
        <location evidence="3">Cytosol</location>
    </subcellularLocation>
</comment>
<keyword evidence="3" id="KW-0963">Cytoplasm</keyword>
<name>A0A835FRY9_9POAL</name>
<comment type="function">
    <text evidence="3">Is involved in the conjugation of reduced glutathione to a wide number of exogenous and endogenous hydrophobic electrophiles.</text>
</comment>
<proteinExistence type="inferred from homology"/>
<dbReference type="GO" id="GO:0006749">
    <property type="term" value="P:glutathione metabolic process"/>
    <property type="evidence" value="ECO:0007669"/>
    <property type="project" value="InterPro"/>
</dbReference>
<dbReference type="GO" id="GO:0004364">
    <property type="term" value="F:glutathione transferase activity"/>
    <property type="evidence" value="ECO:0007669"/>
    <property type="project" value="UniProtKB-UniRule"/>
</dbReference>
<dbReference type="EMBL" id="JACEFO010000429">
    <property type="protein sequence ID" value="KAF8772153.1"/>
    <property type="molecule type" value="Genomic_DNA"/>
</dbReference>